<accession>A0A2H5F3B9</accession>
<protein>
    <submittedName>
        <fullName evidence="3">DNA helicase</fullName>
    </submittedName>
</protein>
<dbReference type="KEGG" id="pzh:CX676_19285"/>
<dbReference type="OrthoDB" id="784829at2"/>
<evidence type="ECO:0000313" key="4">
    <source>
        <dbReference type="Proteomes" id="UP000234530"/>
    </source>
</evidence>
<keyword evidence="3" id="KW-0067">ATP-binding</keyword>
<dbReference type="EMBL" id="CP025430">
    <property type="protein sequence ID" value="AUH66040.1"/>
    <property type="molecule type" value="Genomic_DNA"/>
</dbReference>
<organism evidence="3 4">
    <name type="scientific">Paracoccus zhejiangensis</name>
    <dbReference type="NCBI Taxonomy" id="1077935"/>
    <lineage>
        <taxon>Bacteria</taxon>
        <taxon>Pseudomonadati</taxon>
        <taxon>Pseudomonadota</taxon>
        <taxon>Alphaproteobacteria</taxon>
        <taxon>Rhodobacterales</taxon>
        <taxon>Paracoccaceae</taxon>
        <taxon>Paracoccus</taxon>
    </lineage>
</organism>
<dbReference type="InterPro" id="IPR009270">
    <property type="entry name" value="DUF927"/>
</dbReference>
<dbReference type="Proteomes" id="UP000234530">
    <property type="component" value="Chromosome"/>
</dbReference>
<feature type="domain" description="DUF927" evidence="2">
    <location>
        <begin position="37"/>
        <end position="319"/>
    </location>
</feature>
<keyword evidence="3" id="KW-0347">Helicase</keyword>
<dbReference type="Pfam" id="PF06048">
    <property type="entry name" value="DUF927"/>
    <property type="match status" value="1"/>
</dbReference>
<evidence type="ECO:0000313" key="3">
    <source>
        <dbReference type="EMBL" id="AUH66040.1"/>
    </source>
</evidence>
<evidence type="ECO:0000259" key="2">
    <source>
        <dbReference type="Pfam" id="PF06048"/>
    </source>
</evidence>
<keyword evidence="3" id="KW-0378">Hydrolase</keyword>
<evidence type="ECO:0000256" key="1">
    <source>
        <dbReference type="SAM" id="MobiDB-lite"/>
    </source>
</evidence>
<name>A0A2H5F3B9_9RHOB</name>
<reference evidence="3" key="1">
    <citation type="journal article" date="2013" name="Antonie Van Leeuwenhoek">
        <title>Paracoccus zhejiangensis sp. nov., isolated from activated sludge in wastewater-treatment system.</title>
        <authorList>
            <person name="Wu Z.G."/>
            <person name="Zhang D.F."/>
            <person name="Liu Y.L."/>
            <person name="Wang F."/>
            <person name="Jiang X."/>
            <person name="Li C."/>
            <person name="Li S.P."/>
            <person name="Hong Q."/>
            <person name="Li W.J."/>
        </authorList>
    </citation>
    <scope>NUCLEOTIDE SEQUENCE [LARGE SCALE GENOMIC DNA]</scope>
    <source>
        <strain evidence="3">J6</strain>
    </source>
</reference>
<dbReference type="RefSeq" id="WP_101754018.1">
    <property type="nucleotide sequence ID" value="NZ_CP025430.1"/>
</dbReference>
<feature type="region of interest" description="Disordered" evidence="1">
    <location>
        <begin position="1"/>
        <end position="27"/>
    </location>
</feature>
<dbReference type="AlphaFoldDB" id="A0A2H5F3B9"/>
<reference evidence="3" key="2">
    <citation type="submission" date="2017-12" db="EMBL/GenBank/DDBJ databases">
        <authorList>
            <person name="Hurst M.R.H."/>
        </authorList>
    </citation>
    <scope>NUCLEOTIDE SEQUENCE</scope>
    <source>
        <strain evidence="3">J6</strain>
    </source>
</reference>
<gene>
    <name evidence="3" type="ORF">CX676_19285</name>
</gene>
<proteinExistence type="predicted"/>
<dbReference type="GO" id="GO:0004386">
    <property type="term" value="F:helicase activity"/>
    <property type="evidence" value="ECO:0007669"/>
    <property type="project" value="UniProtKB-KW"/>
</dbReference>
<keyword evidence="4" id="KW-1185">Reference proteome</keyword>
<sequence>MTGPQSDTFELTITPAKPPASGRRCAPSGPFRTRGGWLCREVETEADDGSLQKEWMPFGTELNILARTRSVEGEDHGRLLEIVDRDGERHLWPMPAALLAGSGENIRAELMRLGWEPHPRACRKWRDWLQEYLLSADPAERVRCVAGIGWHGRAFVLPDETIGAAADGERVILQCAERLDHALNQSGTLAEWQHAVAAKAAGNSRLVLAVSAAFAAPLLALTGDDGGGFHFRGGSSTGKSTALVVAGSIWGGGGTRGYVQSWRATDNALEALAALHNGACLCLDELSQIEPKAAGAAAYMLGNGIGKTRAGREGQARKPHEWRLIFLSNGEVGLSDKMREGGQRIAAGMEVRVIDLRADAEAGMGLFENLHEAADPAGFAQSLKVAAGKYYGTAGRAFLRRVTVEFDTVQKQIGSLRQHFMVAAGLQDADGQVYRVAGRFALVAAAGELATAWGVTGWTEGEAARAALRCFRDWVHERGGKGSSEIADARARLLRAIDMDGNSRFMPWHRDPRAVVRTNVLGYVRRGGEEGDQEGVPPDYFLHSQGMKEVLAGLDRRAVIAGLANVGAIVMQSVGEGASRRPEIAPLRRVLISTQN</sequence>
<feature type="compositionally biased region" description="Polar residues" evidence="1">
    <location>
        <begin position="1"/>
        <end position="11"/>
    </location>
</feature>
<keyword evidence="3" id="KW-0547">Nucleotide-binding</keyword>